<comment type="function">
    <text evidence="6">Catalyzes the conversion of 7,8-dihydroneopterin to 6-hydroxymethyl-7,8-dihydropterin.</text>
</comment>
<dbReference type="CDD" id="cd00534">
    <property type="entry name" value="DHNA_DHNTPE"/>
    <property type="match status" value="1"/>
</dbReference>
<keyword evidence="9" id="KW-1185">Reference proteome</keyword>
<dbReference type="InterPro" id="IPR043133">
    <property type="entry name" value="GTP-CH-I_C/QueF"/>
</dbReference>
<dbReference type="PANTHER" id="PTHR42844:SF1">
    <property type="entry name" value="DIHYDRONEOPTERIN ALDOLASE 1-RELATED"/>
    <property type="match status" value="1"/>
</dbReference>
<sequence length="125" mass="14634">MDKIILKDMAFYGYHGLLKEESVLGQKFFIDIEIETDTKEAGINDDFTKTINYAEVYEITREFTEDKRFNLIEALAENIASEILNRFDIAYSVMVRIRKKEAPVKGIFDYMGVEIRRYQNEQGLS</sequence>
<proteinExistence type="inferred from homology"/>
<dbReference type="AlphaFoldDB" id="B6FWH8"/>
<evidence type="ECO:0000256" key="1">
    <source>
        <dbReference type="ARBA" id="ARBA00001353"/>
    </source>
</evidence>
<dbReference type="GO" id="GO:0004150">
    <property type="term" value="F:dihydroneopterin aldolase activity"/>
    <property type="evidence" value="ECO:0007669"/>
    <property type="project" value="UniProtKB-UniRule"/>
</dbReference>
<evidence type="ECO:0000256" key="2">
    <source>
        <dbReference type="ARBA" id="ARBA00005013"/>
    </source>
</evidence>
<dbReference type="Gene3D" id="3.30.1130.10">
    <property type="match status" value="1"/>
</dbReference>
<gene>
    <name evidence="8" type="primary">folB</name>
    <name evidence="8" type="ORF">CLOHIR_00227</name>
</gene>
<dbReference type="EC" id="4.1.2.25" evidence="6"/>
<name>B6FWH8_PEPHT</name>
<evidence type="ECO:0000256" key="6">
    <source>
        <dbReference type="RuleBase" id="RU362079"/>
    </source>
</evidence>
<evidence type="ECO:0000256" key="5">
    <source>
        <dbReference type="ARBA" id="ARBA00023239"/>
    </source>
</evidence>
<dbReference type="SUPFAM" id="SSF55620">
    <property type="entry name" value="Tetrahydrobiopterin biosynthesis enzymes-like"/>
    <property type="match status" value="1"/>
</dbReference>
<dbReference type="Pfam" id="PF02152">
    <property type="entry name" value="FolB"/>
    <property type="match status" value="1"/>
</dbReference>
<comment type="pathway">
    <text evidence="2 6">Cofactor biosynthesis; tetrahydrofolate biosynthesis; 2-amino-4-hydroxy-6-hydroxymethyl-7,8-dihydropteridine diphosphate from 7,8-dihydroneopterin triphosphate: step 3/4.</text>
</comment>
<dbReference type="STRING" id="500633.CLOHIR_00227"/>
<evidence type="ECO:0000259" key="7">
    <source>
        <dbReference type="SMART" id="SM00905"/>
    </source>
</evidence>
<evidence type="ECO:0000313" key="8">
    <source>
        <dbReference type="EMBL" id="EEA86085.1"/>
    </source>
</evidence>
<dbReference type="GO" id="GO:0005737">
    <property type="term" value="C:cytoplasm"/>
    <property type="evidence" value="ECO:0007669"/>
    <property type="project" value="TreeGrafter"/>
</dbReference>
<comment type="similarity">
    <text evidence="3 6">Belongs to the DHNA family.</text>
</comment>
<comment type="catalytic activity">
    <reaction evidence="1 6">
        <text>7,8-dihydroneopterin = 6-hydroxymethyl-7,8-dihydropterin + glycolaldehyde</text>
        <dbReference type="Rhea" id="RHEA:10540"/>
        <dbReference type="ChEBI" id="CHEBI:17001"/>
        <dbReference type="ChEBI" id="CHEBI:17071"/>
        <dbReference type="ChEBI" id="CHEBI:44841"/>
        <dbReference type="EC" id="4.1.2.25"/>
    </reaction>
</comment>
<evidence type="ECO:0000256" key="4">
    <source>
        <dbReference type="ARBA" id="ARBA00022909"/>
    </source>
</evidence>
<keyword evidence="4 6" id="KW-0289">Folate biosynthesis</keyword>
<evidence type="ECO:0000313" key="9">
    <source>
        <dbReference type="Proteomes" id="UP000003178"/>
    </source>
</evidence>
<keyword evidence="5 6" id="KW-0456">Lyase</keyword>
<dbReference type="GO" id="GO:0046656">
    <property type="term" value="P:folic acid biosynthetic process"/>
    <property type="evidence" value="ECO:0007669"/>
    <property type="project" value="UniProtKB-UniRule"/>
</dbReference>
<dbReference type="Proteomes" id="UP000003178">
    <property type="component" value="Unassembled WGS sequence"/>
</dbReference>
<dbReference type="SMART" id="SM00905">
    <property type="entry name" value="FolB"/>
    <property type="match status" value="1"/>
</dbReference>
<feature type="domain" description="Dihydroneopterin aldolase/epimerase" evidence="7">
    <location>
        <begin position="4"/>
        <end position="117"/>
    </location>
</feature>
<comment type="caution">
    <text evidence="8">The sequence shown here is derived from an EMBL/GenBank/DDBJ whole genome shotgun (WGS) entry which is preliminary data.</text>
</comment>
<dbReference type="InterPro" id="IPR006157">
    <property type="entry name" value="FolB_dom"/>
</dbReference>
<dbReference type="HOGENOM" id="CLU_112632_1_3_9"/>
<dbReference type="NCBIfam" id="TIGR00526">
    <property type="entry name" value="folB_dom"/>
    <property type="match status" value="1"/>
</dbReference>
<protein>
    <recommendedName>
        <fullName evidence="6">7,8-dihydroneopterin aldolase</fullName>
        <ecNumber evidence="6">4.1.2.25</ecNumber>
    </recommendedName>
</protein>
<dbReference type="GO" id="GO:0046654">
    <property type="term" value="P:tetrahydrofolate biosynthetic process"/>
    <property type="evidence" value="ECO:0007669"/>
    <property type="project" value="UniProtKB-UniRule"/>
</dbReference>
<dbReference type="OrthoDB" id="9808041at2"/>
<dbReference type="RefSeq" id="WP_006439146.1">
    <property type="nucleotide sequence ID" value="NZ_DS995355.1"/>
</dbReference>
<dbReference type="eggNOG" id="COG1539">
    <property type="taxonomic scope" value="Bacteria"/>
</dbReference>
<dbReference type="FunFam" id="3.30.1130.10:FF:000003">
    <property type="entry name" value="7,8-dihydroneopterin aldolase"/>
    <property type="match status" value="1"/>
</dbReference>
<accession>B6FWH8</accession>
<reference evidence="8 9" key="2">
    <citation type="submission" date="2008-10" db="EMBL/GenBank/DDBJ databases">
        <title>Draft genome sequence of Clostridium hiranonis (DSM 13275).</title>
        <authorList>
            <person name="Sudarsanam P."/>
            <person name="Ley R."/>
            <person name="Guruge J."/>
            <person name="Turnbaugh P.J."/>
            <person name="Mahowald M."/>
            <person name="Liep D."/>
            <person name="Gordon J."/>
        </authorList>
    </citation>
    <scope>NUCLEOTIDE SEQUENCE [LARGE SCALE GENOMIC DNA]</scope>
    <source>
        <strain evidence="8 9">DSM 13275</strain>
    </source>
</reference>
<dbReference type="EMBL" id="ABWP01000010">
    <property type="protein sequence ID" value="EEA86085.1"/>
    <property type="molecule type" value="Genomic_DNA"/>
</dbReference>
<organism evidence="8 9">
    <name type="scientific">Peptacetobacter hiranonis (strain DSM 13275 / JCM 10541 / KCTC 15199 / TO-931)</name>
    <name type="common">Clostridium hiranonis</name>
    <dbReference type="NCBI Taxonomy" id="500633"/>
    <lineage>
        <taxon>Bacteria</taxon>
        <taxon>Bacillati</taxon>
        <taxon>Bacillota</taxon>
        <taxon>Clostridia</taxon>
        <taxon>Peptostreptococcales</taxon>
        <taxon>Peptostreptococcaceae</taxon>
        <taxon>Peptacetobacter</taxon>
    </lineage>
</organism>
<evidence type="ECO:0000256" key="3">
    <source>
        <dbReference type="ARBA" id="ARBA00005708"/>
    </source>
</evidence>
<reference evidence="8 9" key="1">
    <citation type="submission" date="2008-09" db="EMBL/GenBank/DDBJ databases">
        <authorList>
            <person name="Fulton L."/>
            <person name="Clifton S."/>
            <person name="Fulton B."/>
            <person name="Xu J."/>
            <person name="Minx P."/>
            <person name="Pepin K.H."/>
            <person name="Johnson M."/>
            <person name="Thiruvilangam P."/>
            <person name="Bhonagiri V."/>
            <person name="Nash W.E."/>
            <person name="Mardis E.R."/>
            <person name="Wilson R.K."/>
        </authorList>
    </citation>
    <scope>NUCLEOTIDE SEQUENCE [LARGE SCALE GENOMIC DNA]</scope>
    <source>
        <strain evidence="8 9">DSM 13275</strain>
    </source>
</reference>
<dbReference type="InterPro" id="IPR006156">
    <property type="entry name" value="Dihydroneopterin_aldolase"/>
</dbReference>
<dbReference type="PANTHER" id="PTHR42844">
    <property type="entry name" value="DIHYDRONEOPTERIN ALDOLASE 1-RELATED"/>
    <property type="match status" value="1"/>
</dbReference>
<dbReference type="NCBIfam" id="TIGR00525">
    <property type="entry name" value="folB"/>
    <property type="match status" value="1"/>
</dbReference>
<dbReference type="UniPathway" id="UPA00077">
    <property type="reaction ID" value="UER00154"/>
</dbReference>